<dbReference type="PANTHER" id="PTHR37314:SF4">
    <property type="entry name" value="UPF0700 TRANSMEMBRANE PROTEIN YOAK"/>
    <property type="match status" value="1"/>
</dbReference>
<dbReference type="Pfam" id="PF06912">
    <property type="entry name" value="DUF1275"/>
    <property type="match status" value="1"/>
</dbReference>
<accession>A0A8B6X2N5</accession>
<evidence type="ECO:0000313" key="2">
    <source>
        <dbReference type="Proteomes" id="UP000675920"/>
    </source>
</evidence>
<feature type="transmembrane region" description="Helical" evidence="1">
    <location>
        <begin position="21"/>
        <end position="44"/>
    </location>
</feature>
<keyword evidence="1" id="KW-0812">Transmembrane</keyword>
<evidence type="ECO:0000256" key="1">
    <source>
        <dbReference type="SAM" id="Phobius"/>
    </source>
</evidence>
<proteinExistence type="predicted"/>
<reference evidence="3" key="1">
    <citation type="submission" date="2025-08" db="UniProtKB">
        <authorList>
            <consortium name="RefSeq"/>
        </authorList>
    </citation>
    <scope>IDENTIFICATION</scope>
</reference>
<dbReference type="RefSeq" id="WP_028310538.1">
    <property type="nucleotide sequence ID" value="NZ_AXWS01000007.1"/>
</dbReference>
<feature type="transmembrane region" description="Helical" evidence="1">
    <location>
        <begin position="100"/>
        <end position="120"/>
    </location>
</feature>
<feature type="transmembrane region" description="Helical" evidence="1">
    <location>
        <begin position="222"/>
        <end position="243"/>
    </location>
</feature>
<keyword evidence="1" id="KW-1133">Transmembrane helix</keyword>
<evidence type="ECO:0000313" key="3">
    <source>
        <dbReference type="RefSeq" id="WP_028310538.1"/>
    </source>
</evidence>
<dbReference type="Proteomes" id="UP000675920">
    <property type="component" value="Unplaced"/>
</dbReference>
<dbReference type="PANTHER" id="PTHR37314">
    <property type="entry name" value="SLR0142 PROTEIN"/>
    <property type="match status" value="1"/>
</dbReference>
<feature type="transmembrane region" description="Helical" evidence="1">
    <location>
        <begin position="126"/>
        <end position="147"/>
    </location>
</feature>
<dbReference type="InterPro" id="IPR010699">
    <property type="entry name" value="DUF1275"/>
</dbReference>
<keyword evidence="1" id="KW-0472">Membrane</keyword>
<feature type="transmembrane region" description="Helical" evidence="1">
    <location>
        <begin position="196"/>
        <end position="216"/>
    </location>
</feature>
<dbReference type="AlphaFoldDB" id="A0A8B6X2N5"/>
<dbReference type="OrthoDB" id="270162at2"/>
<sequence>MPIAYLSALTAPERSARANQHLGITLAFTAGALNAGGFLTIGQYTSHMTGMVSAAADNLALGQIGLVLAALLSIAAFVGGAATTALLVNWGRRGARRHVYLPPLLTEAVLLLVFGAVGARLSPHEIVSVSLGAILLCFVMGLQNALITKISNAEIRTTHVTGLVTDIGIELGKLLYWNRDGGAPDRPAVQANRRRLRLHGLLVGAFFVGGVTGALAFKHVGFGAVIPLALTLVLMSMAPALAAPRRV</sequence>
<organism evidence="2 3">
    <name type="scientific">Derxia gummosa DSM 723</name>
    <dbReference type="NCBI Taxonomy" id="1121388"/>
    <lineage>
        <taxon>Bacteria</taxon>
        <taxon>Pseudomonadati</taxon>
        <taxon>Pseudomonadota</taxon>
        <taxon>Betaproteobacteria</taxon>
        <taxon>Burkholderiales</taxon>
        <taxon>Alcaligenaceae</taxon>
        <taxon>Derxia</taxon>
    </lineage>
</organism>
<keyword evidence="2" id="KW-1185">Reference proteome</keyword>
<protein>
    <submittedName>
        <fullName evidence="3">YoaK family protein</fullName>
    </submittedName>
</protein>
<feature type="transmembrane region" description="Helical" evidence="1">
    <location>
        <begin position="64"/>
        <end position="88"/>
    </location>
</feature>
<name>A0A8B6X2N5_9BURK</name>